<dbReference type="RefSeq" id="XP_066926015.1">
    <property type="nucleotide sequence ID" value="XM_067069914.1"/>
</dbReference>
<feature type="compositionally biased region" description="Polar residues" evidence="6">
    <location>
        <begin position="526"/>
        <end position="536"/>
    </location>
</feature>
<name>A0A7M5U4G0_9CNID</name>
<dbReference type="Gene3D" id="2.30.29.170">
    <property type="match status" value="3"/>
</dbReference>
<keyword evidence="2" id="KW-0963">Cytoplasm</keyword>
<evidence type="ECO:0000259" key="7">
    <source>
        <dbReference type="PROSITE" id="PS51336"/>
    </source>
</evidence>
<accession>A0A7M5U4G0</accession>
<dbReference type="PANTHER" id="PTHR12086">
    <property type="entry name" value="EF-HAND DOMAIN C-TERMINAL CONTAINING PROTEIN"/>
    <property type="match status" value="1"/>
</dbReference>
<proteinExistence type="predicted"/>
<dbReference type="InterPro" id="IPR006602">
    <property type="entry name" value="DM10_dom"/>
</dbReference>
<dbReference type="InterPro" id="IPR040193">
    <property type="entry name" value="EFHC1/EFHC2/EFHB"/>
</dbReference>
<dbReference type="Pfam" id="PF06565">
    <property type="entry name" value="DM10_dom"/>
    <property type="match status" value="3"/>
</dbReference>
<dbReference type="GO" id="GO:0060285">
    <property type="term" value="P:cilium-dependent cell motility"/>
    <property type="evidence" value="ECO:0007669"/>
    <property type="project" value="TreeGrafter"/>
</dbReference>
<evidence type="ECO:0000313" key="9">
    <source>
        <dbReference type="Proteomes" id="UP000594262"/>
    </source>
</evidence>
<feature type="domain" description="DM10" evidence="7">
    <location>
        <begin position="224"/>
        <end position="344"/>
    </location>
</feature>
<feature type="domain" description="DM10" evidence="7">
    <location>
        <begin position="78"/>
        <end position="183"/>
    </location>
</feature>
<keyword evidence="3" id="KW-0677">Repeat</keyword>
<evidence type="ECO:0000256" key="3">
    <source>
        <dbReference type="ARBA" id="ARBA00022737"/>
    </source>
</evidence>
<dbReference type="GO" id="GO:0007052">
    <property type="term" value="P:mitotic spindle organization"/>
    <property type="evidence" value="ECO:0007669"/>
    <property type="project" value="TreeGrafter"/>
</dbReference>
<dbReference type="GO" id="GO:0005930">
    <property type="term" value="C:axoneme"/>
    <property type="evidence" value="ECO:0007669"/>
    <property type="project" value="UniProtKB-SubCell"/>
</dbReference>
<evidence type="ECO:0000256" key="4">
    <source>
        <dbReference type="ARBA" id="ARBA00023212"/>
    </source>
</evidence>
<evidence type="ECO:0000256" key="2">
    <source>
        <dbReference type="ARBA" id="ARBA00022490"/>
    </source>
</evidence>
<organism evidence="8 9">
    <name type="scientific">Clytia hemisphaerica</name>
    <dbReference type="NCBI Taxonomy" id="252671"/>
    <lineage>
        <taxon>Eukaryota</taxon>
        <taxon>Metazoa</taxon>
        <taxon>Cnidaria</taxon>
        <taxon>Hydrozoa</taxon>
        <taxon>Hydroidolina</taxon>
        <taxon>Leptothecata</taxon>
        <taxon>Obeliida</taxon>
        <taxon>Clytiidae</taxon>
        <taxon>Clytia</taxon>
    </lineage>
</organism>
<dbReference type="AlphaFoldDB" id="A0A7M5U4G0"/>
<dbReference type="PANTHER" id="PTHR12086:SF9">
    <property type="entry name" value="EF-HAND DOMAIN-CONTAINING PROTEIN 1"/>
    <property type="match status" value="1"/>
</dbReference>
<dbReference type="GeneID" id="136813393"/>
<dbReference type="GO" id="GO:0072686">
    <property type="term" value="C:mitotic spindle"/>
    <property type="evidence" value="ECO:0007669"/>
    <property type="project" value="TreeGrafter"/>
</dbReference>
<reference evidence="8" key="1">
    <citation type="submission" date="2021-01" db="UniProtKB">
        <authorList>
            <consortium name="EnsemblMetazoa"/>
        </authorList>
    </citation>
    <scope>IDENTIFICATION</scope>
</reference>
<feature type="domain" description="DM10" evidence="7">
    <location>
        <begin position="401"/>
        <end position="505"/>
    </location>
</feature>
<comment type="subcellular location">
    <subcellularLocation>
        <location evidence="1">Cytoplasm</location>
        <location evidence="1">Cytoskeleton</location>
        <location evidence="1">Cilium axoneme</location>
    </subcellularLocation>
</comment>
<dbReference type="GO" id="GO:0043014">
    <property type="term" value="F:alpha-tubulin binding"/>
    <property type="evidence" value="ECO:0007669"/>
    <property type="project" value="TreeGrafter"/>
</dbReference>
<dbReference type="EnsemblMetazoa" id="CLYHEMT006172.1">
    <property type="protein sequence ID" value="CLYHEMP006172.1"/>
    <property type="gene ID" value="CLYHEMG006172"/>
</dbReference>
<keyword evidence="5" id="KW-0966">Cell projection</keyword>
<dbReference type="FunFam" id="2.30.29.170:FF:000001">
    <property type="entry name" value="EF-hand domain containing 1"/>
    <property type="match status" value="1"/>
</dbReference>
<dbReference type="OrthoDB" id="10255210at2759"/>
<evidence type="ECO:0000256" key="5">
    <source>
        <dbReference type="ARBA" id="ARBA00023273"/>
    </source>
</evidence>
<dbReference type="FunFam" id="2.30.29.170:FF:000003">
    <property type="entry name" value="EF-hand domain (C-terminal) containing 1"/>
    <property type="match status" value="1"/>
</dbReference>
<dbReference type="FunFam" id="2.30.29.170:FF:000002">
    <property type="entry name" value="EF-hand domain (C-terminal) containing 1"/>
    <property type="match status" value="1"/>
</dbReference>
<dbReference type="PROSITE" id="PS51336">
    <property type="entry name" value="DM10"/>
    <property type="match status" value="3"/>
</dbReference>
<keyword evidence="4" id="KW-0206">Cytoskeleton</keyword>
<sequence>MSLPFLPGNTFADPTKTKYHRGQSLGYKNGYTMPKVSNNNPLTEDELNALANHKPSLTYGQSAQAPPEDFIPAHVAFDKKVLLFFAYFKQTVHESPNEHYNVRPVKIYYYLEDDSIAVIEPIVENSGIPQGKLIKRQRLPKNDLGEHWHWKDLNININVTFYGKSFMIYDCNKWTKDYLISQGKVLNLQSDCPADPYTESRNQPLRTYKTPPEFDKLKQFLELDRKVLRFYCIWDDRDSMFGEIRPCVLHYYLVDDTMEIREVHTPNDGHDPFPVLIGRQRMPIDRNNVPASFPAISMEISEHEICDWFEPKHFQLGATVFIMGRRFLLYDCDTCTKDYYGVKFNVKEFPTIDVSEKFPDNVNKEIPPYNGFGSLEDSLQSCLSLVPQPPKKDFIKMLGNDNKVLRYEATLESMRSEDKLRRFIISYRLSDDMINVYEKAQRNSGIIGGKFLERTRVCKPGSQIDSPEFYTPADFSIGAVIEIFKHRFKITDVDEYVLKYLESFPGKFPLDTINSIRKKLGKDTVTEQAEPTTGQSEDIKSESKWRYTGEGADYKWRE</sequence>
<evidence type="ECO:0000256" key="1">
    <source>
        <dbReference type="ARBA" id="ARBA00004430"/>
    </source>
</evidence>
<dbReference type="GO" id="GO:0000281">
    <property type="term" value="P:mitotic cytokinesis"/>
    <property type="evidence" value="ECO:0007669"/>
    <property type="project" value="TreeGrafter"/>
</dbReference>
<dbReference type="SMART" id="SM00676">
    <property type="entry name" value="DM10"/>
    <property type="match status" value="3"/>
</dbReference>
<protein>
    <recommendedName>
        <fullName evidence="7">DM10 domain-containing protein</fullName>
    </recommendedName>
</protein>
<evidence type="ECO:0000256" key="6">
    <source>
        <dbReference type="SAM" id="MobiDB-lite"/>
    </source>
</evidence>
<feature type="region of interest" description="Disordered" evidence="6">
    <location>
        <begin position="523"/>
        <end position="544"/>
    </location>
</feature>
<dbReference type="Proteomes" id="UP000594262">
    <property type="component" value="Unplaced"/>
</dbReference>
<keyword evidence="9" id="KW-1185">Reference proteome</keyword>
<evidence type="ECO:0000313" key="8">
    <source>
        <dbReference type="EnsemblMetazoa" id="CLYHEMP006172.1"/>
    </source>
</evidence>